<dbReference type="SUPFAM" id="SSF56801">
    <property type="entry name" value="Acetyl-CoA synthetase-like"/>
    <property type="match status" value="1"/>
</dbReference>
<evidence type="ECO:0000256" key="2">
    <source>
        <dbReference type="ARBA" id="ARBA00022598"/>
    </source>
</evidence>
<dbReference type="Gene3D" id="3.40.50.12780">
    <property type="entry name" value="N-terminal domain of ligase-like"/>
    <property type="match status" value="1"/>
</dbReference>
<dbReference type="PANTHER" id="PTHR43605">
    <property type="entry name" value="ACYL-COENZYME A SYNTHETASE"/>
    <property type="match status" value="1"/>
</dbReference>
<evidence type="ECO:0000256" key="4">
    <source>
        <dbReference type="ARBA" id="ARBA00022840"/>
    </source>
</evidence>
<comment type="similarity">
    <text evidence="1">Belongs to the ATP-dependent AMP-binding enzyme family.</text>
</comment>
<gene>
    <name evidence="7" type="ORF">R5A26_08090</name>
</gene>
<evidence type="ECO:0000313" key="7">
    <source>
        <dbReference type="EMBL" id="MDV7215909.1"/>
    </source>
</evidence>
<sequence length="547" mass="58390">MTSPEQHMADLLAIFGSPAACTAELLCDRHPADAVAFTLVEPDLTARHLTFGELTESSGRMASALADLGVGPGDRVATLMGKSAELVIALLAIWRLGAVHVPLFTAFAPPAIGVRITGNGTKVVFVDADQRAKLDPSPAFPADAGRRIITTGPADDGTPAFADLIAAHPPLERAVVAGGDAPVIELFTSGTTGSPKGVPVPLRAVAAFAMYQEYGLDHRPSDVFWNAADPGWAYGLYFSLVAPLALGRTAVLVHSGFSPALTWSVLSRFAVTNFAAGPTVYRALRHADAPVPENLRLRHCSSAGEPLTQDVIPWAERTLGVPVLDHYGQTELGMAVANAWHPDLRGEVRPGSMGRALPGWTVEILRPDGDIPAGTGVTGRVSVDCAHSPLMWFTGYQDAEDRTAERFSPDRRWYYTGDVATKDEDGYLFFAARDDDVILMGGYRIGPFDVESVLAAHEAVVEAAVVGVPDELRGEVLVAFVVLRPTARPGDELVAELQQAVKTGFAAHAYPRAIHFVPELPKTPSGKTQRFLLRQRLQAGSARPTTH</sequence>
<dbReference type="Pfam" id="PF00501">
    <property type="entry name" value="AMP-binding"/>
    <property type="match status" value="1"/>
</dbReference>
<dbReference type="Gene3D" id="3.30.300.30">
    <property type="match status" value="1"/>
</dbReference>
<reference evidence="7 8" key="1">
    <citation type="submission" date="2023-10" db="EMBL/GenBank/DDBJ databases">
        <title>Characterization of rhizosphere-enriched actinobacteria from wheat plants lab-grown on chernevaya soil.</title>
        <authorList>
            <person name="Tikhonova E.N."/>
            <person name="Konopkin A."/>
            <person name="Kravchenko I.K."/>
        </authorList>
    </citation>
    <scope>NUCLEOTIDE SEQUENCE [LARGE SCALE GENOMIC DNA]</scope>
    <source>
        <strain evidence="7 8">RR29</strain>
    </source>
</reference>
<keyword evidence="3" id="KW-0547">Nucleotide-binding</keyword>
<accession>A0ABU4F5P2</accession>
<dbReference type="Pfam" id="PF13193">
    <property type="entry name" value="AMP-binding_C"/>
    <property type="match status" value="1"/>
</dbReference>
<dbReference type="InterPro" id="IPR051087">
    <property type="entry name" value="Mitochondrial_ACSM"/>
</dbReference>
<keyword evidence="8" id="KW-1185">Reference proteome</keyword>
<evidence type="ECO:0000313" key="8">
    <source>
        <dbReference type="Proteomes" id="UP001187346"/>
    </source>
</evidence>
<keyword evidence="2" id="KW-0436">Ligase</keyword>
<dbReference type="InterPro" id="IPR045851">
    <property type="entry name" value="AMP-bd_C_sf"/>
</dbReference>
<dbReference type="EMBL" id="JAWMAJ010000019">
    <property type="protein sequence ID" value="MDV7215909.1"/>
    <property type="molecule type" value="Genomic_DNA"/>
</dbReference>
<evidence type="ECO:0000256" key="1">
    <source>
        <dbReference type="ARBA" id="ARBA00006432"/>
    </source>
</evidence>
<dbReference type="RefSeq" id="WP_317770637.1">
    <property type="nucleotide sequence ID" value="NZ_JAWMAJ010000019.1"/>
</dbReference>
<dbReference type="InterPro" id="IPR000873">
    <property type="entry name" value="AMP-dep_synth/lig_dom"/>
</dbReference>
<keyword evidence="4" id="KW-0067">ATP-binding</keyword>
<feature type="domain" description="AMP-binding enzyme C-terminal" evidence="6">
    <location>
        <begin position="450"/>
        <end position="527"/>
    </location>
</feature>
<evidence type="ECO:0000256" key="3">
    <source>
        <dbReference type="ARBA" id="ARBA00022741"/>
    </source>
</evidence>
<dbReference type="InterPro" id="IPR042099">
    <property type="entry name" value="ANL_N_sf"/>
</dbReference>
<evidence type="ECO:0000259" key="5">
    <source>
        <dbReference type="Pfam" id="PF00501"/>
    </source>
</evidence>
<organism evidence="7 8">
    <name type="scientific">Streptomyces prunicolor</name>
    <dbReference type="NCBI Taxonomy" id="67348"/>
    <lineage>
        <taxon>Bacteria</taxon>
        <taxon>Bacillati</taxon>
        <taxon>Actinomycetota</taxon>
        <taxon>Actinomycetes</taxon>
        <taxon>Kitasatosporales</taxon>
        <taxon>Streptomycetaceae</taxon>
        <taxon>Streptomyces</taxon>
    </lineage>
</organism>
<comment type="caution">
    <text evidence="7">The sequence shown here is derived from an EMBL/GenBank/DDBJ whole genome shotgun (WGS) entry which is preliminary data.</text>
</comment>
<protein>
    <submittedName>
        <fullName evidence="7">AMP-binding protein</fullName>
    </submittedName>
</protein>
<proteinExistence type="inferred from homology"/>
<dbReference type="PANTHER" id="PTHR43605:SF10">
    <property type="entry name" value="ACYL-COA SYNTHETASE MEDIUM CHAIN FAMILY MEMBER 3"/>
    <property type="match status" value="1"/>
</dbReference>
<evidence type="ECO:0000259" key="6">
    <source>
        <dbReference type="Pfam" id="PF13193"/>
    </source>
</evidence>
<name>A0ABU4F5P2_9ACTN</name>
<dbReference type="Proteomes" id="UP001187346">
    <property type="component" value="Unassembled WGS sequence"/>
</dbReference>
<dbReference type="InterPro" id="IPR025110">
    <property type="entry name" value="AMP-bd_C"/>
</dbReference>
<feature type="domain" description="AMP-dependent synthetase/ligase" evidence="5">
    <location>
        <begin position="28"/>
        <end position="383"/>
    </location>
</feature>